<evidence type="ECO:0000313" key="2">
    <source>
        <dbReference type="EMBL" id="BBF52316.1"/>
    </source>
</evidence>
<dbReference type="Pfam" id="PF09982">
    <property type="entry name" value="LpxR"/>
    <property type="match status" value="1"/>
</dbReference>
<dbReference type="EMBL" id="UASG01000011">
    <property type="protein sequence ID" value="SPX30428.1"/>
    <property type="molecule type" value="Genomic_DNA"/>
</dbReference>
<dbReference type="Proteomes" id="UP000517067">
    <property type="component" value="Unassembled WGS sequence"/>
</dbReference>
<dbReference type="EMBL" id="AASDFP010000077">
    <property type="protein sequence ID" value="EFB2195013.1"/>
    <property type="molecule type" value="Genomic_DNA"/>
</dbReference>
<evidence type="ECO:0000313" key="10">
    <source>
        <dbReference type="EMBL" id="PBN78230.1"/>
    </source>
</evidence>
<dbReference type="Proteomes" id="UP000036331">
    <property type="component" value="Unassembled WGS sequence"/>
</dbReference>
<reference evidence="12 32" key="14">
    <citation type="submission" date="2020-06" db="EMBL/GenBank/DDBJ databases">
        <title>REHAB project genomes.</title>
        <authorList>
            <person name="Shaw L.P."/>
        </authorList>
    </citation>
    <scope>NUCLEOTIDE SEQUENCE [LARGE SCALE GENOMIC DNA]</scope>
    <source>
        <strain evidence="12 32">RHB01-C20</strain>
    </source>
</reference>
<evidence type="ECO:0000313" key="37">
    <source>
        <dbReference type="Proteomes" id="UP000842385"/>
    </source>
</evidence>
<evidence type="ECO:0000313" key="22">
    <source>
        <dbReference type="Proteomes" id="UP000248865"/>
    </source>
</evidence>
<evidence type="ECO:0000313" key="6">
    <source>
        <dbReference type="EMBL" id="HAI8961084.1"/>
    </source>
</evidence>
<reference evidence="11 22" key="4">
    <citation type="submission" date="2018-05" db="EMBL/GenBank/DDBJ databases">
        <title>Genomic sequencing of EHEC O26 New European Clone.</title>
        <authorList>
            <person name="Karnisova L."/>
            <person name="Nunvar J."/>
            <person name="Marejkova M."/>
            <person name="Mellmann A."/>
            <person name="Drevinek P."/>
            <person name="Blahova K."/>
            <person name="Bielaszewska M."/>
        </authorList>
    </citation>
    <scope>NUCLEOTIDE SEQUENCE [LARGE SCALE GENOMIC DNA]</scope>
    <source>
        <strain evidence="11 22">14-391</strain>
    </source>
</reference>
<evidence type="ECO:0000313" key="11">
    <source>
        <dbReference type="EMBL" id="PZZ61161.1"/>
    </source>
</evidence>
<gene>
    <name evidence="10" type="ORF">ABE91_007445</name>
    <name evidence="5" type="ORF">BG944_005152</name>
    <name evidence="19" type="ORF">C9194_25055</name>
    <name evidence="3" type="ORF">D3G36_26275</name>
    <name evidence="20" type="ORF">D4N09_21290</name>
    <name evidence="7" type="ORF">D9E49_25940</name>
    <name evidence="11" type="ORF">DIV22_24670</name>
    <name evidence="2" type="ORF">E2863_00808</name>
    <name evidence="4" type="ORF">FIJ20_22975</name>
    <name evidence="9" type="ORF">G4A38_26000</name>
    <name evidence="8" type="ORF">G4A47_25785</name>
    <name evidence="6" type="ORF">HKA49_005408</name>
    <name evidence="12" type="ORF">HVV39_20615</name>
    <name evidence="13" type="ORF">NCTC10279_02741</name>
    <name evidence="15" type="ORF">NCTC8179_02163</name>
    <name evidence="17" type="ORF">NCTC8333_04055</name>
    <name evidence="14" type="ORF">NCTC8603_00311</name>
    <name evidence="16" type="ORF">NCTC8603_05421</name>
    <name evidence="18" type="ORF">NCTC8960_00020</name>
</gene>
<evidence type="ECO:0000256" key="1">
    <source>
        <dbReference type="SAM" id="SignalP"/>
    </source>
</evidence>
<dbReference type="EMBL" id="DABFUC010000074">
    <property type="protein sequence ID" value="HAI8961084.1"/>
    <property type="molecule type" value="Genomic_DNA"/>
</dbReference>
<dbReference type="Proteomes" id="UP000248865">
    <property type="component" value="Unassembled WGS sequence"/>
</dbReference>
<dbReference type="Proteomes" id="UP000281900">
    <property type="component" value="Chromosome"/>
</dbReference>
<reference evidence="20 31" key="7">
    <citation type="submission" date="2018-09" db="EMBL/GenBank/DDBJ databases">
        <title>Persistent metagenomic signatures of early life antibiotic treatment in the infant gut microbiota and resistome.</title>
        <authorList>
            <person name="Gasparrini A.J."/>
        </authorList>
    </citation>
    <scope>NUCLEOTIDE SEQUENCE [LARGE SCALE GENOMIC DNA]</scope>
    <source>
        <strain evidence="20 31">T0181B.E-10</strain>
    </source>
</reference>
<dbReference type="Proteomes" id="UP000271175">
    <property type="component" value="Unassembled WGS sequence"/>
</dbReference>
<dbReference type="Proteomes" id="UP000521994">
    <property type="component" value="Unassembled WGS sequence"/>
</dbReference>
<evidence type="ECO:0000313" key="21">
    <source>
        <dbReference type="Proteomes" id="UP000036331"/>
    </source>
</evidence>
<dbReference type="Proteomes" id="UP000519859">
    <property type="component" value="Unassembled WGS sequence"/>
</dbReference>
<dbReference type="EMBL" id="UGFO01000001">
    <property type="protein sequence ID" value="STM86147.1"/>
    <property type="molecule type" value="Genomic_DNA"/>
</dbReference>
<evidence type="ECO:0000313" key="9">
    <source>
        <dbReference type="EMBL" id="NYQ41918.1"/>
    </source>
</evidence>
<dbReference type="InterPro" id="IPR018707">
    <property type="entry name" value="LpxR"/>
</dbReference>
<evidence type="ECO:0000313" key="24">
    <source>
        <dbReference type="Proteomes" id="UP000254718"/>
    </source>
</evidence>
<evidence type="ECO:0000313" key="29">
    <source>
        <dbReference type="Proteomes" id="UP000281900"/>
    </source>
</evidence>
<evidence type="ECO:0000313" key="32">
    <source>
        <dbReference type="Proteomes" id="UP000514533"/>
    </source>
</evidence>
<dbReference type="EMBL" id="JABUPU010000078">
    <property type="protein sequence ID" value="NYP88489.1"/>
    <property type="molecule type" value="Genomic_DNA"/>
</dbReference>
<sequence>MKKSVIAGVFIALSFTTCSAIANSLALSLANDDAGKFQPILNDIYGNKHENRDDYSQGLFLGYSHDISDSSQLSLHIAQDIYSPSGSNKRHNTAVTGDRAFSAYTHTGIEWNSLANDWIRYRLGTDIGVVGPDAGGQKVQNKAHEIIGAEKYHAWDDQIENRYGYTVKGMLSMTPSMDILGANVGLYPEVSAVTGNLFQYVAYGATIAIGNDKTFNSDNGFGLLAPRGLMHMSDTSGFKYKIFAGMERRDVNRNYTLEGKTIQTKQTTVSLNKTVDEYQVGATIGYAPVAFTLAFNKVTSEFKTGDDYSFINGAITFFF</sequence>
<evidence type="ECO:0000313" key="4">
    <source>
        <dbReference type="EMBL" id="EFB2195013.1"/>
    </source>
</evidence>
<evidence type="ECO:0000313" key="13">
    <source>
        <dbReference type="EMBL" id="SPX30428.1"/>
    </source>
</evidence>
<evidence type="ECO:0000313" key="26">
    <source>
        <dbReference type="Proteomes" id="UP000255153"/>
    </source>
</evidence>
<evidence type="ECO:0000313" key="20">
    <source>
        <dbReference type="EMBL" id="TXU31668.1"/>
    </source>
</evidence>
<evidence type="ECO:0000313" key="34">
    <source>
        <dbReference type="Proteomes" id="UP000519859"/>
    </source>
</evidence>
<evidence type="ECO:0000313" key="7">
    <source>
        <dbReference type="EMBL" id="MIB63777.1"/>
    </source>
</evidence>
<evidence type="ECO:0000313" key="3">
    <source>
        <dbReference type="EMBL" id="EFA4421259.1"/>
    </source>
</evidence>
<protein>
    <submittedName>
        <fullName evidence="11">DUF2219 domain-containing protein</fullName>
    </submittedName>
    <submittedName>
        <fullName evidence="9">Lipid A deacylase LpxR family protein</fullName>
    </submittedName>
    <submittedName>
        <fullName evidence="2">Outer membrane protein</fullName>
    </submittedName>
    <submittedName>
        <fullName evidence="13">Systemic factor protein SfpA</fullName>
    </submittedName>
</protein>
<evidence type="ECO:0000313" key="23">
    <source>
        <dbReference type="Proteomes" id="UP000250385"/>
    </source>
</evidence>
<accession>A0A0D7C0F5</accession>
<keyword evidence="1" id="KW-0732">Signal</keyword>
<dbReference type="Proteomes" id="UP000540485">
    <property type="component" value="Unassembled WGS sequence"/>
</dbReference>
<proteinExistence type="predicted"/>
<dbReference type="EMBL" id="LDXE02000001">
    <property type="protein sequence ID" value="PBN78230.1"/>
    <property type="molecule type" value="Genomic_DNA"/>
</dbReference>
<evidence type="ECO:0000313" key="18">
    <source>
        <dbReference type="EMBL" id="STM86147.1"/>
    </source>
</evidence>
<dbReference type="OrthoDB" id="9776275at2"/>
<dbReference type="Proteomes" id="UP000254718">
    <property type="component" value="Unassembled WGS sequence"/>
</dbReference>
<dbReference type="EMBL" id="CP055981">
    <property type="protein sequence ID" value="QMS40236.1"/>
    <property type="molecule type" value="Genomic_DNA"/>
</dbReference>
<dbReference type="InterPro" id="IPR037107">
    <property type="entry name" value="Put_OMP_sf"/>
</dbReference>
<evidence type="ECO:0000313" key="17">
    <source>
        <dbReference type="EMBL" id="STM25053.1"/>
    </source>
</evidence>
<dbReference type="OMA" id="AGIFQPT"/>
<evidence type="ECO:0000313" key="16">
    <source>
        <dbReference type="EMBL" id="STL02222.1"/>
    </source>
</evidence>
<dbReference type="Proteomes" id="UP000255153">
    <property type="component" value="Unassembled WGS sequence"/>
</dbReference>
<reference evidence="4 34" key="10">
    <citation type="submission" date="2019-06" db="EMBL/GenBank/DDBJ databases">
        <authorList>
            <consortium name="NARMS: The National Antimicrobial Resistance Monitoring System"/>
        </authorList>
    </citation>
    <scope>NUCLEOTIDE SEQUENCE [LARGE SCALE GENOMIC DNA]</scope>
    <source>
        <strain evidence="7 28">CVM N17EC0276</strain>
        <strain evidence="4 34">FSIS11921886</strain>
    </source>
</reference>
<evidence type="ECO:0000313" key="28">
    <source>
        <dbReference type="Proteomes" id="UP000271175"/>
    </source>
</evidence>
<dbReference type="EMBL" id="ROAL01000046">
    <property type="protein sequence ID" value="MIB63777.1"/>
    <property type="molecule type" value="Genomic_DNA"/>
</dbReference>
<dbReference type="Proteomes" id="UP000591371">
    <property type="component" value="Unassembled WGS sequence"/>
</dbReference>
<reference evidence="6 37" key="3">
    <citation type="journal article" date="2018" name="Genome Biol.">
        <title>SKESA: strategic k-mer extension for scrupulous assemblies.</title>
        <authorList>
            <person name="Souvorov A."/>
            <person name="Agarwala R."/>
            <person name="Lipman D.J."/>
        </authorList>
    </citation>
    <scope>NUCLEOTIDE SEQUENCE [LARGE SCALE GENOMIC DNA]</scope>
    <source>
        <strain evidence="6 37">TW14994</strain>
    </source>
</reference>
<evidence type="ECO:0000313" key="19">
    <source>
        <dbReference type="EMBL" id="TJF59642.1"/>
    </source>
</evidence>
<dbReference type="EMBL" id="UGEE01000003">
    <property type="protein sequence ID" value="STL02222.1"/>
    <property type="molecule type" value="Genomic_DNA"/>
</dbReference>
<dbReference type="EMBL" id="UGEE01000003">
    <property type="protein sequence ID" value="STK59718.1"/>
    <property type="molecule type" value="Genomic_DNA"/>
</dbReference>
<reference evidence="23 24" key="5">
    <citation type="submission" date="2018-06" db="EMBL/GenBank/DDBJ databases">
        <authorList>
            <consortium name="Pathogen Informatics"/>
            <person name="Doyle S."/>
        </authorList>
    </citation>
    <scope>NUCLEOTIDE SEQUENCE [LARGE SCALE GENOMIC DNA]</scope>
    <source>
        <strain evidence="13 23">NCTC10279</strain>
        <strain evidence="15 27">NCTC8179</strain>
        <strain evidence="17 24">NCTC8333</strain>
        <strain evidence="14 26">NCTC8603</strain>
        <strain evidence="18 25">NCTC8960</strain>
    </source>
</reference>
<dbReference type="EMBL" id="RROO01000095">
    <property type="protein sequence ID" value="TJF59642.1"/>
    <property type="molecule type" value="Genomic_DNA"/>
</dbReference>
<reference evidence="10 21" key="1">
    <citation type="journal article" date="2015" name="Genome Announc.">
        <title>Draft Genome Sequences of Human-Pathogenic Escherichia coli O26:H11 Strains Carrying the stx2 Gene Only and Circulating in France.</title>
        <authorList>
            <person name="Delannoy S."/>
            <person name="Mariani-Kurkdjian P."/>
            <person name="Bonacorsi S."/>
            <person name="Liguori S."/>
            <person name="Ison S.A."/>
            <person name="Fach P."/>
        </authorList>
    </citation>
    <scope>NUCLEOTIDE SEQUENCE [LARGE SCALE GENOMIC DNA]</scope>
    <source>
        <strain evidence="10 21">34870</strain>
    </source>
</reference>
<dbReference type="Proteomes" id="UP000460654">
    <property type="component" value="Unassembled WGS sequence"/>
</dbReference>
<reference evidence="19 30" key="8">
    <citation type="submission" date="2018-12" db="EMBL/GenBank/DDBJ databases">
        <title>Food and Water Safety Consortium.</title>
        <authorList>
            <person name="Tyson S."/>
            <person name="Peterson C.-L."/>
            <person name="Olson A."/>
            <person name="Tyler S."/>
            <person name="Cabral J."/>
            <person name="Lynch T."/>
            <person name="Knox N."/>
            <person name="Van Domselaar G."/>
            <person name="Graham M."/>
        </authorList>
    </citation>
    <scope>NUCLEOTIDE SEQUENCE [LARGE SCALE GENOMIC DNA]</scope>
    <source>
        <strain evidence="19 30">FWSEC0419</strain>
    </source>
</reference>
<dbReference type="AlphaFoldDB" id="A0A0D7C0F5"/>
<dbReference type="SMR" id="A0A0D7C0F5"/>
<evidence type="ECO:0000313" key="15">
    <source>
        <dbReference type="EMBL" id="STK72105.1"/>
    </source>
</evidence>
<dbReference type="Proteomes" id="UP000255543">
    <property type="component" value="Unassembled WGS sequence"/>
</dbReference>
<evidence type="ECO:0000313" key="31">
    <source>
        <dbReference type="Proteomes" id="UP000460654"/>
    </source>
</evidence>
<organism evidence="9">
    <name type="scientific">Escherichia coli</name>
    <dbReference type="NCBI Taxonomy" id="562"/>
    <lineage>
        <taxon>Bacteria</taxon>
        <taxon>Pseudomonadati</taxon>
        <taxon>Pseudomonadota</taxon>
        <taxon>Gammaproteobacteria</taxon>
        <taxon>Enterobacterales</taxon>
        <taxon>Enterobacteriaceae</taxon>
        <taxon>Escherichia</taxon>
    </lineage>
</organism>
<dbReference type="EMBL" id="QYOH01000034">
    <property type="protein sequence ID" value="TXU31668.1"/>
    <property type="molecule type" value="Genomic_DNA"/>
</dbReference>
<feature type="signal peptide" evidence="1">
    <location>
        <begin position="1"/>
        <end position="22"/>
    </location>
</feature>
<evidence type="ECO:0000313" key="36">
    <source>
        <dbReference type="Proteomes" id="UP000591371"/>
    </source>
</evidence>
<evidence type="ECO:0000313" key="8">
    <source>
        <dbReference type="EMBL" id="NYP88489.1"/>
    </source>
</evidence>
<reference evidence="5 35" key="12">
    <citation type="submission" date="2020-02" db="EMBL/GenBank/DDBJ databases">
        <authorList>
            <consortium name="PulseNet: The National Subtyping Network for Foodborne Disease Surveillance"/>
            <person name="Tarr C.L."/>
            <person name="Trees E."/>
            <person name="Katz L.S."/>
            <person name="Carleton-Romer H.A."/>
            <person name="Stroika S."/>
            <person name="Kucerova Z."/>
            <person name="Roache K.F."/>
            <person name="Sabol A.L."/>
            <person name="Besser J."/>
            <person name="Gerner-Smidt P."/>
        </authorList>
    </citation>
    <scope>NUCLEOTIDE SEQUENCE [LARGE SCALE GENOMIC DNA]</scope>
    <source>
        <strain evidence="5 35">2014C-3796</strain>
    </source>
</reference>
<evidence type="ECO:0000313" key="33">
    <source>
        <dbReference type="Proteomes" id="UP000517067"/>
    </source>
</evidence>
<name>A0A0D7C0F5_ECOLX</name>
<reference evidence="6" key="13">
    <citation type="submission" date="2020-04" db="EMBL/GenBank/DDBJ databases">
        <authorList>
            <consortium name="NCBI Pathogen Detection Project"/>
        </authorList>
    </citation>
    <scope>NUCLEOTIDE SEQUENCE</scope>
    <source>
        <strain evidence="6">TW14994</strain>
    </source>
</reference>
<dbReference type="EMBL" id="AASXRC010000057">
    <property type="protein sequence ID" value="EFI0215847.1"/>
    <property type="molecule type" value="Genomic_DNA"/>
</dbReference>
<dbReference type="EMBL" id="JABUPJ010000076">
    <property type="protein sequence ID" value="NYQ41918.1"/>
    <property type="molecule type" value="Genomic_DNA"/>
</dbReference>
<dbReference type="Gene3D" id="2.40.128.140">
    <property type="entry name" value="Outer membrane protein"/>
    <property type="match status" value="1"/>
</dbReference>
<evidence type="ECO:0000313" key="5">
    <source>
        <dbReference type="EMBL" id="EFI0215847.1"/>
    </source>
</evidence>
<dbReference type="RefSeq" id="WP_000750155.1">
    <property type="nucleotide sequence ID" value="NZ_AP018796.1"/>
</dbReference>
<dbReference type="EMBL" id="UGEB01000001">
    <property type="protein sequence ID" value="STK72105.1"/>
    <property type="molecule type" value="Genomic_DNA"/>
</dbReference>
<evidence type="ECO:0000313" key="35">
    <source>
        <dbReference type="Proteomes" id="UP000521994"/>
    </source>
</evidence>
<dbReference type="EMBL" id="AP018802">
    <property type="protein sequence ID" value="BBF52316.1"/>
    <property type="molecule type" value="Genomic_DNA"/>
</dbReference>
<evidence type="ECO:0000313" key="25">
    <source>
        <dbReference type="Proteomes" id="UP000255057"/>
    </source>
</evidence>
<evidence type="ECO:0000313" key="12">
    <source>
        <dbReference type="EMBL" id="QMS40236.1"/>
    </source>
</evidence>
<reference evidence="10" key="2">
    <citation type="submission" date="2017-03" db="EMBL/GenBank/DDBJ databases">
        <title>The mobilome is the main driver of stx2-positive O26:H11 Escherichia coli strains evolution.</title>
        <authorList>
            <person name="Delannoy S."/>
            <person name="Mariani-Kurkdjian P."/>
            <person name="Webb H.E."/>
            <person name="Bonacorsi S."/>
            <person name="Fach P."/>
        </authorList>
    </citation>
    <scope>NUCLEOTIDE SEQUENCE</scope>
    <source>
        <strain evidence="10">34870</strain>
    </source>
</reference>
<dbReference type="Proteomes" id="UP000255057">
    <property type="component" value="Unassembled WGS sequence"/>
</dbReference>
<feature type="chain" id="PRO_5015036009" evidence="1">
    <location>
        <begin position="23"/>
        <end position="319"/>
    </location>
</feature>
<evidence type="ECO:0000313" key="14">
    <source>
        <dbReference type="EMBL" id="STK59718.1"/>
    </source>
</evidence>
<dbReference type="Proteomes" id="UP000842385">
    <property type="component" value="Unassembled WGS sequence"/>
</dbReference>
<reference evidence="9 33" key="11">
    <citation type="journal article" date="2020" name="J. Appl. Microbiol.">
        <title>Genetic characterization of Shigatoxigenic and enteropathogenic Escherichia coli O80:H2 from diarrheic and septicemic calves and relatedness to human Shigatoxigenic E. coli O80:H2.</title>
        <authorList>
            <person name="Habets A."/>
            <person name="Crombe F."/>
            <person name="Nakamura K."/>
            <person name="Guerin V."/>
            <person name="De Rauw K."/>
            <person name="Pierard D."/>
            <person name="Saulmont M."/>
            <person name="Hayashi T."/>
            <person name="Mainil J.G."/>
            <person name="Thiry D."/>
        </authorList>
    </citation>
    <scope>NUCLEOTIDE SEQUENCE [LARGE SCALE GENOMIC DNA]</scope>
    <source>
        <strain evidence="9">EH3306</strain>
        <strain evidence="8 33">EH3307</strain>
    </source>
</reference>
<dbReference type="EMBL" id="AASATZ010000098">
    <property type="protein sequence ID" value="EFA4421259.1"/>
    <property type="molecule type" value="Genomic_DNA"/>
</dbReference>
<reference evidence="3 36" key="9">
    <citation type="submission" date="2019-03" db="EMBL/GenBank/DDBJ databases">
        <authorList>
            <consortium name="GenomeTrakr network: Whole genome sequencing for foodborne pathogen traceback"/>
        </authorList>
    </citation>
    <scope>NUCLEOTIDE SEQUENCE [LARGE SCALE GENOMIC DNA]</scope>
    <source>
        <strain evidence="3 36">PSU-1190</strain>
    </source>
</reference>
<evidence type="ECO:0000313" key="27">
    <source>
        <dbReference type="Proteomes" id="UP000255543"/>
    </source>
</evidence>
<dbReference type="Proteomes" id="UP000514533">
    <property type="component" value="Chromosome"/>
</dbReference>
<dbReference type="Proteomes" id="UP000305093">
    <property type="component" value="Unassembled WGS sequence"/>
</dbReference>
<reference evidence="2 29" key="6">
    <citation type="submission" date="2018-07" db="EMBL/GenBank/DDBJ databases">
        <title>Genomic analysis of colistin resistant EHEC isolated from cattle in Japan.</title>
        <authorList>
            <person name="Kusumoto M."/>
            <person name="Misumi W."/>
            <person name="Ogura Y."/>
            <person name="Hayashi T."/>
            <person name="Akiba M."/>
        </authorList>
    </citation>
    <scope>NUCLEOTIDE SEQUENCE [LARGE SCALE GENOMIC DNA]</scope>
    <source>
        <strain evidence="2 29">E2863</strain>
    </source>
</reference>
<dbReference type="EMBL" id="QFSS01000382">
    <property type="protein sequence ID" value="PZZ61161.1"/>
    <property type="molecule type" value="Genomic_DNA"/>
</dbReference>
<dbReference type="EMBL" id="UGFE01000002">
    <property type="protein sequence ID" value="STM25053.1"/>
    <property type="molecule type" value="Genomic_DNA"/>
</dbReference>
<evidence type="ECO:0000313" key="30">
    <source>
        <dbReference type="Proteomes" id="UP000305093"/>
    </source>
</evidence>
<dbReference type="Proteomes" id="UP000250385">
    <property type="component" value="Unassembled WGS sequence"/>
</dbReference>